<evidence type="ECO:0000256" key="7">
    <source>
        <dbReference type="ARBA" id="ARBA00022737"/>
    </source>
</evidence>
<dbReference type="PANTHER" id="PTHR46473:SF23">
    <property type="entry name" value="GH08155P"/>
    <property type="match status" value="1"/>
</dbReference>
<keyword evidence="4" id="KW-0433">Leucine-rich repeat</keyword>
<keyword evidence="2" id="KW-0813">Transport</keyword>
<evidence type="ECO:0000256" key="13">
    <source>
        <dbReference type="SAM" id="SignalP"/>
    </source>
</evidence>
<keyword evidence="9" id="KW-0406">Ion transport</keyword>
<dbReference type="InterPro" id="IPR001611">
    <property type="entry name" value="Leu-rich_rpt"/>
</dbReference>
<protein>
    <submittedName>
        <fullName evidence="14">Uncharacterized protein</fullName>
    </submittedName>
</protein>
<dbReference type="PANTHER" id="PTHR46473">
    <property type="entry name" value="GH08155P"/>
    <property type="match status" value="1"/>
</dbReference>
<evidence type="ECO:0000256" key="5">
    <source>
        <dbReference type="ARBA" id="ARBA00022692"/>
    </source>
</evidence>
<evidence type="ECO:0000256" key="10">
    <source>
        <dbReference type="ARBA" id="ARBA00023136"/>
    </source>
</evidence>
<keyword evidence="10" id="KW-0472">Membrane</keyword>
<evidence type="ECO:0000256" key="9">
    <source>
        <dbReference type="ARBA" id="ARBA00023065"/>
    </source>
</evidence>
<evidence type="ECO:0000256" key="1">
    <source>
        <dbReference type="ARBA" id="ARBA00004162"/>
    </source>
</evidence>
<gene>
    <name evidence="14" type="ORF">CVLEPA_LOCUS2778</name>
</gene>
<dbReference type="InterPro" id="IPR003591">
    <property type="entry name" value="Leu-rich_rpt_typical-subtyp"/>
</dbReference>
<proteinExistence type="predicted"/>
<dbReference type="InterPro" id="IPR051432">
    <property type="entry name" value="KCNMA1_auxiliary"/>
</dbReference>
<keyword evidence="8" id="KW-1133">Transmembrane helix</keyword>
<dbReference type="PROSITE" id="PS51450">
    <property type="entry name" value="LRR"/>
    <property type="match status" value="2"/>
</dbReference>
<evidence type="ECO:0000256" key="12">
    <source>
        <dbReference type="ARBA" id="ARBA00023303"/>
    </source>
</evidence>
<evidence type="ECO:0000256" key="2">
    <source>
        <dbReference type="ARBA" id="ARBA00022448"/>
    </source>
</evidence>
<dbReference type="Pfam" id="PF13306">
    <property type="entry name" value="LRR_5"/>
    <property type="match status" value="1"/>
</dbReference>
<evidence type="ECO:0000313" key="14">
    <source>
        <dbReference type="EMBL" id="CAK8672988.1"/>
    </source>
</evidence>
<dbReference type="SUPFAM" id="SSF52058">
    <property type="entry name" value="L domain-like"/>
    <property type="match status" value="1"/>
</dbReference>
<accession>A0ABP0F2S6</accession>
<organism evidence="14 15">
    <name type="scientific">Clavelina lepadiformis</name>
    <name type="common">Light-bulb sea squirt</name>
    <name type="synonym">Ascidia lepadiformis</name>
    <dbReference type="NCBI Taxonomy" id="159417"/>
    <lineage>
        <taxon>Eukaryota</taxon>
        <taxon>Metazoa</taxon>
        <taxon>Chordata</taxon>
        <taxon>Tunicata</taxon>
        <taxon>Ascidiacea</taxon>
        <taxon>Aplousobranchia</taxon>
        <taxon>Clavelinidae</taxon>
        <taxon>Clavelina</taxon>
    </lineage>
</organism>
<evidence type="ECO:0000256" key="3">
    <source>
        <dbReference type="ARBA" id="ARBA00022475"/>
    </source>
</evidence>
<evidence type="ECO:0000256" key="11">
    <source>
        <dbReference type="ARBA" id="ARBA00023157"/>
    </source>
</evidence>
<keyword evidence="11" id="KW-1015">Disulfide bond</keyword>
<keyword evidence="6 13" id="KW-0732">Signal</keyword>
<keyword evidence="15" id="KW-1185">Reference proteome</keyword>
<dbReference type="Proteomes" id="UP001642483">
    <property type="component" value="Unassembled WGS sequence"/>
</dbReference>
<dbReference type="EMBL" id="CAWYQH010000002">
    <property type="protein sequence ID" value="CAK8672988.1"/>
    <property type="molecule type" value="Genomic_DNA"/>
</dbReference>
<name>A0ABP0F2S6_CLALP</name>
<keyword evidence="12" id="KW-0407">Ion channel</keyword>
<comment type="subcellular location">
    <subcellularLocation>
        <location evidence="1">Cell membrane</location>
        <topology evidence="1">Single-pass membrane protein</topology>
    </subcellularLocation>
</comment>
<evidence type="ECO:0000256" key="8">
    <source>
        <dbReference type="ARBA" id="ARBA00022989"/>
    </source>
</evidence>
<dbReference type="Pfam" id="PF13855">
    <property type="entry name" value="LRR_8"/>
    <property type="match status" value="1"/>
</dbReference>
<comment type="caution">
    <text evidence="14">The sequence shown here is derived from an EMBL/GenBank/DDBJ whole genome shotgun (WGS) entry which is preliminary data.</text>
</comment>
<evidence type="ECO:0000256" key="6">
    <source>
        <dbReference type="ARBA" id="ARBA00022729"/>
    </source>
</evidence>
<keyword evidence="7" id="KW-0677">Repeat</keyword>
<reference evidence="14 15" key="1">
    <citation type="submission" date="2024-02" db="EMBL/GenBank/DDBJ databases">
        <authorList>
            <person name="Daric V."/>
            <person name="Darras S."/>
        </authorList>
    </citation>
    <scope>NUCLEOTIDE SEQUENCE [LARGE SCALE GENOMIC DNA]</scope>
</reference>
<sequence>MKHSVFALAIVIIFTIIILIEVSAIKDGEKCTASDPRIIYEGCALDYRDMTLWCDLTNLTQLPRPEEIKAQAPPSKSASLFMNDSCVDLINPDVLGLYNRLKMISFSKNRISHLVNGTFAEQTTLKVLDLSNNIISKINKNAFQGAIALKILDLSHNNLSSLPTEALAALRNLQELNLASNKLRTIDGGWFGHVTSLKVVSVAYNKISSWMTSQQTSRENVPAQNQSPRIQYTQHISKLEKLSLRGNALKQLPLRAFAESQHLTSIDLGGNRIRKLHQSIFKDLCFLHEVVLNDNRLSMAYRDWFINVIRNNAAYSYPPVTSSVMSYNRWICDCRMYDYWKFLHESRDKIVYETMAIDLVCSFPLKHSGRNLTSLREVIIITSGLRVTVSSMKRMKKTSHLHQCLRRTIVLGIGQSTHHYFIIPPRSRATTHHTETRNHFM</sequence>
<dbReference type="InterPro" id="IPR026906">
    <property type="entry name" value="LRR_5"/>
</dbReference>
<keyword evidence="5" id="KW-0812">Transmembrane</keyword>
<keyword evidence="3" id="KW-1003">Cell membrane</keyword>
<dbReference type="PRINTS" id="PR00019">
    <property type="entry name" value="LEURICHRPT"/>
</dbReference>
<feature type="chain" id="PRO_5045863074" evidence="13">
    <location>
        <begin position="25"/>
        <end position="441"/>
    </location>
</feature>
<dbReference type="InterPro" id="IPR032675">
    <property type="entry name" value="LRR_dom_sf"/>
</dbReference>
<evidence type="ECO:0000313" key="15">
    <source>
        <dbReference type="Proteomes" id="UP001642483"/>
    </source>
</evidence>
<feature type="signal peptide" evidence="13">
    <location>
        <begin position="1"/>
        <end position="24"/>
    </location>
</feature>
<dbReference type="Gene3D" id="3.80.10.10">
    <property type="entry name" value="Ribonuclease Inhibitor"/>
    <property type="match status" value="2"/>
</dbReference>
<dbReference type="SMART" id="SM00369">
    <property type="entry name" value="LRR_TYP"/>
    <property type="match status" value="5"/>
</dbReference>
<evidence type="ECO:0000256" key="4">
    <source>
        <dbReference type="ARBA" id="ARBA00022614"/>
    </source>
</evidence>